<dbReference type="Gene3D" id="3.40.50.720">
    <property type="entry name" value="NAD(P)-binding Rossmann-like Domain"/>
    <property type="match status" value="1"/>
</dbReference>
<dbReference type="Proteomes" id="UP001501736">
    <property type="component" value="Unassembled WGS sequence"/>
</dbReference>
<reference evidence="2" key="1">
    <citation type="journal article" date="2019" name="Int. J. Syst. Evol. Microbiol.">
        <title>The Global Catalogue of Microorganisms (GCM) 10K type strain sequencing project: providing services to taxonomists for standard genome sequencing and annotation.</title>
        <authorList>
            <consortium name="The Broad Institute Genomics Platform"/>
            <consortium name="The Broad Institute Genome Sequencing Center for Infectious Disease"/>
            <person name="Wu L."/>
            <person name="Ma J."/>
        </authorList>
    </citation>
    <scope>NUCLEOTIDE SEQUENCE [LARGE SCALE GENOMIC DNA]</scope>
    <source>
        <strain evidence="2">JCM 11483</strain>
    </source>
</reference>
<keyword evidence="2" id="KW-1185">Reference proteome</keyword>
<name>A0ABP6RES1_9MICC</name>
<sequence>MTTVAIIGAGRNLGEALARRFGREGFSLALISRNQERLDALAADLEADGFTARGYAANVRDPESLIAALDRAGQELGHIEVLSYNPLPQKEFLRPLLESTVTDVKAAVEFSVYGPVAAVHQVLQGMRFLKRGTVLFVNGGSAVQPVQHFAGTSIGFAGETAYAEMLNQAMADEPIYVGQLIIPGAIVPGDEQKDPEVLAEKLWQMHSQRSEFRVYATELEQQPY</sequence>
<dbReference type="InterPro" id="IPR036291">
    <property type="entry name" value="NAD(P)-bd_dom_sf"/>
</dbReference>
<dbReference type="EMBL" id="BAAAYG010000005">
    <property type="protein sequence ID" value="GAA3285204.1"/>
    <property type="molecule type" value="Genomic_DNA"/>
</dbReference>
<dbReference type="SUPFAM" id="SSF51735">
    <property type="entry name" value="NAD(P)-binding Rossmann-fold domains"/>
    <property type="match status" value="1"/>
</dbReference>
<protein>
    <submittedName>
        <fullName evidence="1">SDR family NAD(P)-dependent oxidoreductase</fullName>
    </submittedName>
</protein>
<organism evidence="1 2">
    <name type="scientific">Nesterenkonia halobia</name>
    <dbReference type="NCBI Taxonomy" id="37922"/>
    <lineage>
        <taxon>Bacteria</taxon>
        <taxon>Bacillati</taxon>
        <taxon>Actinomycetota</taxon>
        <taxon>Actinomycetes</taxon>
        <taxon>Micrococcales</taxon>
        <taxon>Micrococcaceae</taxon>
        <taxon>Nesterenkonia</taxon>
    </lineage>
</organism>
<dbReference type="Pfam" id="PF00106">
    <property type="entry name" value="adh_short"/>
    <property type="match status" value="1"/>
</dbReference>
<gene>
    <name evidence="1" type="ORF">GCM10020260_17390</name>
</gene>
<dbReference type="PANTHER" id="PTHR43431">
    <property type="entry name" value="OXIDOREDUCTASE, SHORT CHAIN DEHYDROGENASE/REDUCTASE FAMILY (AFU_ORTHOLOGUE AFUA_5G14000)"/>
    <property type="match status" value="1"/>
</dbReference>
<dbReference type="RefSeq" id="WP_344720308.1">
    <property type="nucleotide sequence ID" value="NZ_BAAAYG010000005.1"/>
</dbReference>
<evidence type="ECO:0000313" key="2">
    <source>
        <dbReference type="Proteomes" id="UP001501736"/>
    </source>
</evidence>
<dbReference type="InterPro" id="IPR002347">
    <property type="entry name" value="SDR_fam"/>
</dbReference>
<evidence type="ECO:0000313" key="1">
    <source>
        <dbReference type="EMBL" id="GAA3285204.1"/>
    </source>
</evidence>
<comment type="caution">
    <text evidence="1">The sequence shown here is derived from an EMBL/GenBank/DDBJ whole genome shotgun (WGS) entry which is preliminary data.</text>
</comment>
<dbReference type="PANTHER" id="PTHR43431:SF7">
    <property type="entry name" value="OXIDOREDUCTASE, SHORT CHAIN DEHYDROGENASE_REDUCTASE FAMILY (AFU_ORTHOLOGUE AFUA_5G14000)"/>
    <property type="match status" value="1"/>
</dbReference>
<proteinExistence type="predicted"/>
<accession>A0ABP6RES1</accession>